<proteinExistence type="predicted"/>
<feature type="region of interest" description="Disordered" evidence="1">
    <location>
        <begin position="167"/>
        <end position="192"/>
    </location>
</feature>
<dbReference type="GeneID" id="11970715"/>
<dbReference type="KEGG" id="mez:Mtc_0819"/>
<sequence>MKQSTLIAIVVGAVIVCAAVLVALSFRPPGPSASPTPLPPAVKTTADVLEKFDALKAKVNASGLWFGGAATQMIKGDETAMIYLYKPVGSSDVSGLLADGYSALYSIFPARDPLLVGLIDTTQKISEQQYKVDVYALERPLVELYVNGDIAKAELVKKALYVTPETESLRASGSPSRQPEQLPKPAKNYTPPVDRQAYVTKALNESGYKLLNLQTGTMQDGARAVSLAYSISSGLTNEQKYGAIDAGLRACAGAFGDFDRYYLNLIFERGNEYYVIDAASTPVLDYLEGSIDQAQLYRNINLTYYTK</sequence>
<evidence type="ECO:0000313" key="3">
    <source>
        <dbReference type="Proteomes" id="UP000005233"/>
    </source>
</evidence>
<reference evidence="2 3" key="1">
    <citation type="journal article" date="2012" name="J. Bacteriol.">
        <title>Complete genome sequence of a thermophilic methanogen, Methanocella conradii HZ254, isolated from Chinese rice field soil.</title>
        <authorList>
            <person name="Lu Z."/>
            <person name="Lu Y."/>
        </authorList>
    </citation>
    <scope>NUCLEOTIDE SEQUENCE [LARGE SCALE GENOMIC DNA]</scope>
    <source>
        <strain evidence="3">DSM 24694 / JCM 17849 / CGMCC 1.5162 / HZ254</strain>
    </source>
</reference>
<gene>
    <name evidence="2" type="ordered locus">Mtc_0819</name>
</gene>
<evidence type="ECO:0000313" key="2">
    <source>
        <dbReference type="EMBL" id="AFC99580.1"/>
    </source>
</evidence>
<dbReference type="OrthoDB" id="147565at2157"/>
<dbReference type="eggNOG" id="arCOG11692">
    <property type="taxonomic scope" value="Archaea"/>
</dbReference>
<organism evidence="2 3">
    <name type="scientific">Methanocella conradii (strain DSM 24694 / JCM 17849 / CGMCC 1.5162 / HZ254)</name>
    <dbReference type="NCBI Taxonomy" id="1041930"/>
    <lineage>
        <taxon>Archaea</taxon>
        <taxon>Methanobacteriati</taxon>
        <taxon>Methanobacteriota</taxon>
        <taxon>Stenosarchaea group</taxon>
        <taxon>Methanomicrobia</taxon>
        <taxon>Methanocellales</taxon>
        <taxon>Methanocellaceae</taxon>
        <taxon>Methanocella</taxon>
    </lineage>
</organism>
<evidence type="ECO:0000256" key="1">
    <source>
        <dbReference type="SAM" id="MobiDB-lite"/>
    </source>
</evidence>
<feature type="compositionally biased region" description="Polar residues" evidence="1">
    <location>
        <begin position="167"/>
        <end position="179"/>
    </location>
</feature>
<dbReference type="RefSeq" id="WP_014405419.1">
    <property type="nucleotide sequence ID" value="NC_017034.1"/>
</dbReference>
<dbReference type="Proteomes" id="UP000005233">
    <property type="component" value="Chromosome"/>
</dbReference>
<dbReference type="AlphaFoldDB" id="H8IAA6"/>
<dbReference type="EMBL" id="CP003243">
    <property type="protein sequence ID" value="AFC99580.1"/>
    <property type="molecule type" value="Genomic_DNA"/>
</dbReference>
<dbReference type="STRING" id="1041930.Mtc_0819"/>
<keyword evidence="3" id="KW-1185">Reference proteome</keyword>
<protein>
    <submittedName>
        <fullName evidence="2">Uncharacterized protein</fullName>
    </submittedName>
</protein>
<name>H8IAA6_METCZ</name>
<dbReference type="HOGENOM" id="CLU_904924_0_0_2"/>
<accession>H8IAA6</accession>